<reference evidence="2" key="1">
    <citation type="submission" date="2022-01" db="EMBL/GenBank/DDBJ databases">
        <title>Colwellia maritima, isolated from seawater.</title>
        <authorList>
            <person name="Kristyanto S."/>
            <person name="Jung J."/>
            <person name="Jeon C.O."/>
        </authorList>
    </citation>
    <scope>NUCLEOTIDE SEQUENCE</scope>
    <source>
        <strain evidence="2">MSW7</strain>
    </source>
</reference>
<accession>A0ABS9X3X6</accession>
<comment type="caution">
    <text evidence="2">The sequence shown here is derived from an EMBL/GenBank/DDBJ whole genome shotgun (WGS) entry which is preliminary data.</text>
</comment>
<name>A0ABS9X3X6_9GAMM</name>
<keyword evidence="1" id="KW-1133">Transmembrane helix</keyword>
<proteinExistence type="predicted"/>
<keyword evidence="3" id="KW-1185">Reference proteome</keyword>
<keyword evidence="1" id="KW-0812">Transmembrane</keyword>
<sequence>MTAGDDAAGCSKDELQPKIDKANTVLTDVNAMARVIFMVALSYFITLPVFL</sequence>
<dbReference type="Proteomes" id="UP001139646">
    <property type="component" value="Unassembled WGS sequence"/>
</dbReference>
<evidence type="ECO:0000313" key="2">
    <source>
        <dbReference type="EMBL" id="MCI2284896.1"/>
    </source>
</evidence>
<dbReference type="EMBL" id="JAKKSL010000003">
    <property type="protein sequence ID" value="MCI2284896.1"/>
    <property type="molecule type" value="Genomic_DNA"/>
</dbReference>
<evidence type="ECO:0000313" key="3">
    <source>
        <dbReference type="Proteomes" id="UP001139646"/>
    </source>
</evidence>
<evidence type="ECO:0000256" key="1">
    <source>
        <dbReference type="SAM" id="Phobius"/>
    </source>
</evidence>
<gene>
    <name evidence="2" type="ORF">L3081_17745</name>
</gene>
<dbReference type="RefSeq" id="WP_242287354.1">
    <property type="nucleotide sequence ID" value="NZ_JAKKSL010000003.1"/>
</dbReference>
<protein>
    <submittedName>
        <fullName evidence="2">Uncharacterized protein</fullName>
    </submittedName>
</protein>
<keyword evidence="1" id="KW-0472">Membrane</keyword>
<organism evidence="2 3">
    <name type="scientific">Colwellia maritima</name>
    <dbReference type="NCBI Taxonomy" id="2912588"/>
    <lineage>
        <taxon>Bacteria</taxon>
        <taxon>Pseudomonadati</taxon>
        <taxon>Pseudomonadota</taxon>
        <taxon>Gammaproteobacteria</taxon>
        <taxon>Alteromonadales</taxon>
        <taxon>Colwelliaceae</taxon>
        <taxon>Colwellia</taxon>
    </lineage>
</organism>
<feature type="transmembrane region" description="Helical" evidence="1">
    <location>
        <begin position="31"/>
        <end position="50"/>
    </location>
</feature>